<evidence type="ECO:0000256" key="9">
    <source>
        <dbReference type="ARBA" id="ARBA00022630"/>
    </source>
</evidence>
<name>A0AA86MCX3_TRAVE</name>
<comment type="similarity">
    <text evidence="5">In the N-terminal section; belongs to the cytochrome P450 family.</text>
</comment>
<protein>
    <submittedName>
        <fullName evidence="20">Cytochrome P450 monooxygenase</fullName>
    </submittedName>
</protein>
<dbReference type="PRINTS" id="PR00385">
    <property type="entry name" value="P450"/>
</dbReference>
<dbReference type="FunFam" id="1.10.630.10:FF:000040">
    <property type="entry name" value="Bifunctional cytochrome P450/NADPH--P450 reductase"/>
    <property type="match status" value="1"/>
</dbReference>
<comment type="similarity">
    <text evidence="6 18">Belongs to the cytochrome P450 family.</text>
</comment>
<evidence type="ECO:0000256" key="18">
    <source>
        <dbReference type="RuleBase" id="RU000461"/>
    </source>
</evidence>
<evidence type="ECO:0000256" key="2">
    <source>
        <dbReference type="ARBA" id="ARBA00001971"/>
    </source>
</evidence>
<gene>
    <name evidence="20" type="primary">CYP505D33</name>
</gene>
<dbReference type="PRINTS" id="PR00463">
    <property type="entry name" value="EP450I"/>
</dbReference>
<keyword evidence="7" id="KW-0813">Transport</keyword>
<dbReference type="InterPro" id="IPR001128">
    <property type="entry name" value="Cyt_P450"/>
</dbReference>
<accession>A0AA86MCX3</accession>
<evidence type="ECO:0000256" key="13">
    <source>
        <dbReference type="ARBA" id="ARBA00022857"/>
    </source>
</evidence>
<evidence type="ECO:0000256" key="1">
    <source>
        <dbReference type="ARBA" id="ARBA00001917"/>
    </source>
</evidence>
<evidence type="ECO:0000256" key="5">
    <source>
        <dbReference type="ARBA" id="ARBA00010018"/>
    </source>
</evidence>
<evidence type="ECO:0000256" key="10">
    <source>
        <dbReference type="ARBA" id="ARBA00022643"/>
    </source>
</evidence>
<dbReference type="InterPro" id="IPR036396">
    <property type="entry name" value="Cyt_P450_sf"/>
</dbReference>
<comment type="cofactor">
    <cofactor evidence="2 17">
        <name>heme</name>
        <dbReference type="ChEBI" id="CHEBI:30413"/>
    </cofactor>
</comment>
<evidence type="ECO:0000313" key="20">
    <source>
        <dbReference type="EMBL" id="BED42925.1"/>
    </source>
</evidence>
<keyword evidence="16 18" id="KW-0503">Monooxygenase</keyword>
<comment type="pathway">
    <text evidence="4">Secondary metabolite biosynthesis.</text>
</comment>
<evidence type="ECO:0000256" key="8">
    <source>
        <dbReference type="ARBA" id="ARBA00022617"/>
    </source>
</evidence>
<evidence type="ECO:0000256" key="15">
    <source>
        <dbReference type="ARBA" id="ARBA00023004"/>
    </source>
</evidence>
<dbReference type="GO" id="GO:0016705">
    <property type="term" value="F:oxidoreductase activity, acting on paired donors, with incorporation or reduction of molecular oxygen"/>
    <property type="evidence" value="ECO:0007669"/>
    <property type="project" value="InterPro"/>
</dbReference>
<evidence type="ECO:0000256" key="16">
    <source>
        <dbReference type="ARBA" id="ARBA00023033"/>
    </source>
</evidence>
<evidence type="ECO:0000256" key="3">
    <source>
        <dbReference type="ARBA" id="ARBA00001974"/>
    </source>
</evidence>
<organism evidence="20">
    <name type="scientific">Trametes versicolor</name>
    <name type="common">White-rot fungus</name>
    <name type="synonym">Coriolus versicolor</name>
    <dbReference type="NCBI Taxonomy" id="5325"/>
    <lineage>
        <taxon>Eukaryota</taxon>
        <taxon>Fungi</taxon>
        <taxon>Dikarya</taxon>
        <taxon>Basidiomycota</taxon>
        <taxon>Agaricomycotina</taxon>
        <taxon>Agaricomycetes</taxon>
        <taxon>Polyporales</taxon>
        <taxon>Polyporaceae</taxon>
        <taxon>Trametes</taxon>
    </lineage>
</organism>
<proteinExistence type="evidence at transcript level"/>
<dbReference type="CDD" id="cd11068">
    <property type="entry name" value="CYP120A1"/>
    <property type="match status" value="1"/>
</dbReference>
<feature type="region of interest" description="Disordered" evidence="19">
    <location>
        <begin position="1"/>
        <end position="32"/>
    </location>
</feature>
<evidence type="ECO:0000256" key="7">
    <source>
        <dbReference type="ARBA" id="ARBA00022448"/>
    </source>
</evidence>
<sequence length="493" mass="54948">MLTNAIKNGLSRAGTATTTTQHTPIPSPPGVPGLGNIDAIDSDLPIKSLHELAQKYGAIYELNVMGNKMIVINSRDLLNEVSDETRFYKKIAANSNQLRNAAGDGLFTARAPEEKNWGIAHRLLMPIFTPGSVCNIADDMLDIVSQLVLKWERFGAKAVIDTAEDFSRVTLDTICLTAMGYRLNSFYREDLHPLAVAMADFLLVSTKRGSRPPAVQATLVVENAKYEADQKTMFAMAEEIMNERRANPTDRQDVLGLMMYGKDKETGLSLPDKTVQYNLLTFLIAGHETTSGMLVFAVYYLLKNPDTMRKLRDEIDSVMGSRPFTTADMNCMPYLIAVMRETLRLAPTAPARTVAPFEDTVIGGKYFVAKDASITVDTFDCQRDREVWGPDAEEFKPERMLDGKFEALPSNAWQAFGFGMRACIGGAFAWQEAQIALVTIFQHFDLVMNDPTYVLQMKQTLSIKPKDFFIRAIPRKTSPHQFVPRSINVSKKA</sequence>
<keyword evidence="10" id="KW-0288">FMN</keyword>
<keyword evidence="8 17" id="KW-0349">Heme</keyword>
<dbReference type="GO" id="GO:0020037">
    <property type="term" value="F:heme binding"/>
    <property type="evidence" value="ECO:0007669"/>
    <property type="project" value="InterPro"/>
</dbReference>
<dbReference type="Pfam" id="PF00067">
    <property type="entry name" value="p450"/>
    <property type="match status" value="1"/>
</dbReference>
<keyword evidence="9" id="KW-0285">Flavoprotein</keyword>
<dbReference type="AlphaFoldDB" id="A0AA86MCX3"/>
<dbReference type="InterPro" id="IPR017972">
    <property type="entry name" value="Cyt_P450_CS"/>
</dbReference>
<evidence type="ECO:0000256" key="12">
    <source>
        <dbReference type="ARBA" id="ARBA00022827"/>
    </source>
</evidence>
<dbReference type="InterPro" id="IPR050121">
    <property type="entry name" value="Cytochrome_P450_monoxygenase"/>
</dbReference>
<dbReference type="Gene3D" id="1.10.630.10">
    <property type="entry name" value="Cytochrome P450"/>
    <property type="match status" value="1"/>
</dbReference>
<feature type="compositionally biased region" description="Low complexity" evidence="19">
    <location>
        <begin position="15"/>
        <end position="24"/>
    </location>
</feature>
<evidence type="ECO:0000256" key="11">
    <source>
        <dbReference type="ARBA" id="ARBA00022723"/>
    </source>
</evidence>
<evidence type="ECO:0000256" key="17">
    <source>
        <dbReference type="PIRSR" id="PIRSR602401-1"/>
    </source>
</evidence>
<keyword evidence="15 17" id="KW-0408">Iron</keyword>
<dbReference type="GO" id="GO:0005506">
    <property type="term" value="F:iron ion binding"/>
    <property type="evidence" value="ECO:0007669"/>
    <property type="project" value="InterPro"/>
</dbReference>
<dbReference type="GO" id="GO:0004497">
    <property type="term" value="F:monooxygenase activity"/>
    <property type="evidence" value="ECO:0007669"/>
    <property type="project" value="UniProtKB-KW"/>
</dbReference>
<evidence type="ECO:0000256" key="14">
    <source>
        <dbReference type="ARBA" id="ARBA00023002"/>
    </source>
</evidence>
<dbReference type="EMBL" id="LC761680">
    <property type="protein sequence ID" value="BED42925.1"/>
    <property type="molecule type" value="mRNA"/>
</dbReference>
<feature type="binding site" description="axial binding residue" evidence="17">
    <location>
        <position position="423"/>
    </location>
    <ligand>
        <name>heme</name>
        <dbReference type="ChEBI" id="CHEBI:30413"/>
    </ligand>
    <ligandPart>
        <name>Fe</name>
        <dbReference type="ChEBI" id="CHEBI:18248"/>
    </ligandPart>
</feature>
<dbReference type="PROSITE" id="PS00086">
    <property type="entry name" value="CYTOCHROME_P450"/>
    <property type="match status" value="1"/>
</dbReference>
<dbReference type="SUPFAM" id="SSF48264">
    <property type="entry name" value="Cytochrome P450"/>
    <property type="match status" value="1"/>
</dbReference>
<evidence type="ECO:0000256" key="4">
    <source>
        <dbReference type="ARBA" id="ARBA00005179"/>
    </source>
</evidence>
<dbReference type="PANTHER" id="PTHR24305">
    <property type="entry name" value="CYTOCHROME P450"/>
    <property type="match status" value="1"/>
</dbReference>
<reference evidence="20" key="1">
    <citation type="submission" date="2023-03" db="EMBL/GenBank/DDBJ databases">
        <title>cytochrome P450 monooxygenase from Trametes versicolor.</title>
        <authorList>
            <person name="Ichinose H."/>
        </authorList>
    </citation>
    <scope>NUCLEOTIDE SEQUENCE</scope>
    <source>
        <strain evidence="20">NBRC 30340</strain>
    </source>
</reference>
<dbReference type="InterPro" id="IPR002401">
    <property type="entry name" value="Cyt_P450_E_grp-I"/>
</dbReference>
<comment type="cofactor">
    <cofactor evidence="1">
        <name>FMN</name>
        <dbReference type="ChEBI" id="CHEBI:58210"/>
    </cofactor>
</comment>
<keyword evidence="13" id="KW-0521">NADP</keyword>
<keyword evidence="12" id="KW-0274">FAD</keyword>
<keyword evidence="14 18" id="KW-0560">Oxidoreductase</keyword>
<dbReference type="PANTHER" id="PTHR24305:SF166">
    <property type="entry name" value="CYTOCHROME P450 12A4, MITOCHONDRIAL-RELATED"/>
    <property type="match status" value="1"/>
</dbReference>
<keyword evidence="11 17" id="KW-0479">Metal-binding</keyword>
<evidence type="ECO:0000256" key="19">
    <source>
        <dbReference type="SAM" id="MobiDB-lite"/>
    </source>
</evidence>
<evidence type="ECO:0000256" key="6">
    <source>
        <dbReference type="ARBA" id="ARBA00010617"/>
    </source>
</evidence>
<comment type="cofactor">
    <cofactor evidence="3">
        <name>FAD</name>
        <dbReference type="ChEBI" id="CHEBI:57692"/>
    </cofactor>
</comment>